<proteinExistence type="predicted"/>
<name>A0ABW2ZQL8_9MICO</name>
<feature type="region of interest" description="Disordered" evidence="1">
    <location>
        <begin position="1"/>
        <end position="76"/>
    </location>
</feature>
<reference evidence="3" key="1">
    <citation type="journal article" date="2019" name="Int. J. Syst. Evol. Microbiol.">
        <title>The Global Catalogue of Microorganisms (GCM) 10K type strain sequencing project: providing services to taxonomists for standard genome sequencing and annotation.</title>
        <authorList>
            <consortium name="The Broad Institute Genomics Platform"/>
            <consortium name="The Broad Institute Genome Sequencing Center for Infectious Disease"/>
            <person name="Wu L."/>
            <person name="Ma J."/>
        </authorList>
    </citation>
    <scope>NUCLEOTIDE SEQUENCE [LARGE SCALE GENOMIC DNA]</scope>
    <source>
        <strain evidence="3">CCUG 50754</strain>
    </source>
</reference>
<dbReference type="Proteomes" id="UP001597042">
    <property type="component" value="Unassembled WGS sequence"/>
</dbReference>
<evidence type="ECO:0000256" key="1">
    <source>
        <dbReference type="SAM" id="MobiDB-lite"/>
    </source>
</evidence>
<feature type="compositionally biased region" description="Low complexity" evidence="1">
    <location>
        <begin position="25"/>
        <end position="34"/>
    </location>
</feature>
<sequence>MDRDLPEGMIDAFPPGGWERVSDGDAAAQDAAAQESPDLRSDAAESPPAPDDPVEGEAVRQSADPDMHADSEEGPS</sequence>
<keyword evidence="3" id="KW-1185">Reference proteome</keyword>
<evidence type="ECO:0000313" key="3">
    <source>
        <dbReference type="Proteomes" id="UP001597042"/>
    </source>
</evidence>
<dbReference type="EMBL" id="JBHTIM010000001">
    <property type="protein sequence ID" value="MFD0780526.1"/>
    <property type="molecule type" value="Genomic_DNA"/>
</dbReference>
<organism evidence="2 3">
    <name type="scientific">Microbacterium koreense</name>
    <dbReference type="NCBI Taxonomy" id="323761"/>
    <lineage>
        <taxon>Bacteria</taxon>
        <taxon>Bacillati</taxon>
        <taxon>Actinomycetota</taxon>
        <taxon>Actinomycetes</taxon>
        <taxon>Micrococcales</taxon>
        <taxon>Microbacteriaceae</taxon>
        <taxon>Microbacterium</taxon>
    </lineage>
</organism>
<dbReference type="RefSeq" id="WP_378750508.1">
    <property type="nucleotide sequence ID" value="NZ_JBHSSV010000003.1"/>
</dbReference>
<protein>
    <submittedName>
        <fullName evidence="2">Uncharacterized protein</fullName>
    </submittedName>
</protein>
<gene>
    <name evidence="2" type="ORF">ACFQZV_04335</name>
</gene>
<comment type="caution">
    <text evidence="2">The sequence shown here is derived from an EMBL/GenBank/DDBJ whole genome shotgun (WGS) entry which is preliminary data.</text>
</comment>
<accession>A0ABW2ZQL8</accession>
<evidence type="ECO:0000313" key="2">
    <source>
        <dbReference type="EMBL" id="MFD0780526.1"/>
    </source>
</evidence>
<feature type="compositionally biased region" description="Basic and acidic residues" evidence="1">
    <location>
        <begin position="63"/>
        <end position="76"/>
    </location>
</feature>